<evidence type="ECO:0000256" key="1">
    <source>
        <dbReference type="NCBIfam" id="TIGR03162"/>
    </source>
</evidence>
<dbReference type="OrthoDB" id="9781415at2"/>
<feature type="binding site" evidence="3">
    <location>
        <position position="58"/>
    </location>
    <ligand>
        <name>substrate</name>
    </ligand>
</feature>
<dbReference type="Gene3D" id="3.40.50.1240">
    <property type="entry name" value="Phosphoglycerate mutase-like"/>
    <property type="match status" value="1"/>
</dbReference>
<feature type="binding site" evidence="3">
    <location>
        <begin position="8"/>
        <end position="15"/>
    </location>
    <ligand>
        <name>substrate</name>
    </ligand>
</feature>
<dbReference type="SUPFAM" id="SSF53254">
    <property type="entry name" value="Phosphoglycerate mutase-like"/>
    <property type="match status" value="1"/>
</dbReference>
<organism evidence="4 5">
    <name type="scientific">Anaerovibrio lipolyticus DSM 3074</name>
    <dbReference type="NCBI Taxonomy" id="1120997"/>
    <lineage>
        <taxon>Bacteria</taxon>
        <taxon>Bacillati</taxon>
        <taxon>Bacillota</taxon>
        <taxon>Negativicutes</taxon>
        <taxon>Selenomonadales</taxon>
        <taxon>Selenomonadaceae</taxon>
        <taxon>Anaerovibrio</taxon>
    </lineage>
</organism>
<proteinExistence type="predicted"/>
<dbReference type="NCBIfam" id="TIGR03162">
    <property type="entry name" value="ribazole_cobC"/>
    <property type="match status" value="1"/>
</dbReference>
<dbReference type="GO" id="GO:0005737">
    <property type="term" value="C:cytoplasm"/>
    <property type="evidence" value="ECO:0007669"/>
    <property type="project" value="TreeGrafter"/>
</dbReference>
<dbReference type="GO" id="GO:0009236">
    <property type="term" value="P:cobalamin biosynthetic process"/>
    <property type="evidence" value="ECO:0007669"/>
    <property type="project" value="UniProtKB-UniRule"/>
</dbReference>
<evidence type="ECO:0000313" key="5">
    <source>
        <dbReference type="Proteomes" id="UP000191240"/>
    </source>
</evidence>
<dbReference type="RefSeq" id="WP_052212622.1">
    <property type="nucleotide sequence ID" value="NZ_FQYW01000028.1"/>
</dbReference>
<accession>A0A1M6GB05</accession>
<dbReference type="AlphaFoldDB" id="A0A1M6GB05"/>
<gene>
    <name evidence="4" type="ORF">SAMN02745671_02590</name>
</gene>
<dbReference type="GO" id="GO:0043755">
    <property type="term" value="F:alpha-ribazole phosphatase activity"/>
    <property type="evidence" value="ECO:0007669"/>
    <property type="project" value="UniProtKB-UniRule"/>
</dbReference>
<evidence type="ECO:0000313" key="4">
    <source>
        <dbReference type="EMBL" id="SHJ07148.1"/>
    </source>
</evidence>
<dbReference type="EMBL" id="FQYW01000028">
    <property type="protein sequence ID" value="SHJ07148.1"/>
    <property type="molecule type" value="Genomic_DNA"/>
</dbReference>
<feature type="active site" description="Proton donor/acceptor" evidence="2">
    <location>
        <position position="82"/>
    </location>
</feature>
<sequence length="216" mass="24151">MTKLILVRHGQTVWNKLGKYQGQADIELSEEGRKQAAMLADNFPIEKVDAIYSSPLIRAKETAEAIGAAFSLPVETCPEFCEISFGKWEGLTYDEIHAQWPKEHDLLFNRPDLLTCPEGEGFSQVQKRAAGKMEALIKENPDKTLVIAAHGGVIRTLLCHALGMPLKNMWRIRQDNTAVNLVTAYNEGLTVELMNSTVHLSDSNLNMNLNTWVKKS</sequence>
<dbReference type="SMART" id="SM00855">
    <property type="entry name" value="PGAM"/>
    <property type="match status" value="1"/>
</dbReference>
<name>A0A1M6GB05_9FIRM</name>
<dbReference type="Pfam" id="PF00300">
    <property type="entry name" value="His_Phos_1"/>
    <property type="match status" value="1"/>
</dbReference>
<dbReference type="InterPro" id="IPR001345">
    <property type="entry name" value="PG/BPGM_mutase_AS"/>
</dbReference>
<dbReference type="InterPro" id="IPR029033">
    <property type="entry name" value="His_PPase_superfam"/>
</dbReference>
<dbReference type="PANTHER" id="PTHR48100">
    <property type="entry name" value="BROAD-SPECIFICITY PHOSPHATASE YOR283W-RELATED"/>
    <property type="match status" value="1"/>
</dbReference>
<dbReference type="PROSITE" id="PS00175">
    <property type="entry name" value="PG_MUTASE"/>
    <property type="match status" value="1"/>
</dbReference>
<protein>
    <recommendedName>
        <fullName evidence="1">Alpha-ribazole phosphatase</fullName>
        <ecNumber evidence="1">3.1.3.73</ecNumber>
    </recommendedName>
</protein>
<dbReference type="Proteomes" id="UP000191240">
    <property type="component" value="Unassembled WGS sequence"/>
</dbReference>
<dbReference type="InterPro" id="IPR017578">
    <property type="entry name" value="Ribazole_CobC"/>
</dbReference>
<feature type="active site" description="Tele-phosphohistidine intermediate" evidence="2">
    <location>
        <position position="9"/>
    </location>
</feature>
<dbReference type="CDD" id="cd07067">
    <property type="entry name" value="HP_PGM_like"/>
    <property type="match status" value="1"/>
</dbReference>
<evidence type="ECO:0000256" key="3">
    <source>
        <dbReference type="PIRSR" id="PIRSR613078-2"/>
    </source>
</evidence>
<reference evidence="4 5" key="1">
    <citation type="submission" date="2016-11" db="EMBL/GenBank/DDBJ databases">
        <authorList>
            <person name="Jaros S."/>
            <person name="Januszkiewicz K."/>
            <person name="Wedrychowicz H."/>
        </authorList>
    </citation>
    <scope>NUCLEOTIDE SEQUENCE [LARGE SCALE GENOMIC DNA]</scope>
    <source>
        <strain evidence="4 5">DSM 3074</strain>
    </source>
</reference>
<dbReference type="InterPro" id="IPR013078">
    <property type="entry name" value="His_Pase_superF_clade-1"/>
</dbReference>
<evidence type="ECO:0000256" key="2">
    <source>
        <dbReference type="PIRSR" id="PIRSR613078-1"/>
    </source>
</evidence>
<dbReference type="InterPro" id="IPR050275">
    <property type="entry name" value="PGM_Phosphatase"/>
</dbReference>
<dbReference type="EC" id="3.1.3.73" evidence="1"/>
<dbReference type="PANTHER" id="PTHR48100:SF59">
    <property type="entry name" value="ADENOSYLCOBALAMIN_ALPHA-RIBAZOLE PHOSPHATASE"/>
    <property type="match status" value="1"/>
</dbReference>